<dbReference type="SUPFAM" id="SSF52980">
    <property type="entry name" value="Restriction endonuclease-like"/>
    <property type="match status" value="1"/>
</dbReference>
<gene>
    <name evidence="3" type="ORF">GA0071312_1220</name>
</gene>
<evidence type="ECO:0000313" key="3">
    <source>
        <dbReference type="EMBL" id="SCC79883.1"/>
    </source>
</evidence>
<keyword evidence="3" id="KW-0255">Endonuclease</keyword>
<evidence type="ECO:0000313" key="4">
    <source>
        <dbReference type="Proteomes" id="UP000182800"/>
    </source>
</evidence>
<keyword evidence="4" id="KW-1185">Reference proteome</keyword>
<protein>
    <submittedName>
        <fullName evidence="3">Very-short-patch-repair endonuclease</fullName>
    </submittedName>
</protein>
<dbReference type="InterPro" id="IPR047216">
    <property type="entry name" value="Endonuclease_DUF559_bact"/>
</dbReference>
<dbReference type="InterPro" id="IPR007569">
    <property type="entry name" value="DUF559"/>
</dbReference>
<dbReference type="PANTHER" id="PTHR38590:SF1">
    <property type="entry name" value="BLL0828 PROTEIN"/>
    <property type="match status" value="1"/>
</dbReference>
<organism evidence="3 4">
    <name type="scientific">Saliniramus fredricksonii</name>
    <dbReference type="NCBI Taxonomy" id="1653334"/>
    <lineage>
        <taxon>Bacteria</taxon>
        <taxon>Pseudomonadati</taxon>
        <taxon>Pseudomonadota</taxon>
        <taxon>Alphaproteobacteria</taxon>
        <taxon>Hyphomicrobiales</taxon>
        <taxon>Salinarimonadaceae</taxon>
        <taxon>Saliniramus</taxon>
    </lineage>
</organism>
<dbReference type="GO" id="GO:0004519">
    <property type="term" value="F:endonuclease activity"/>
    <property type="evidence" value="ECO:0007669"/>
    <property type="project" value="UniProtKB-KW"/>
</dbReference>
<reference evidence="3 4" key="1">
    <citation type="submission" date="2016-08" db="EMBL/GenBank/DDBJ databases">
        <authorList>
            <person name="Varghese N."/>
            <person name="Submissions Spin"/>
        </authorList>
    </citation>
    <scope>NUCLEOTIDE SEQUENCE [LARGE SCALE GENOMIC DNA]</scope>
    <source>
        <strain evidence="3 4">HL-109</strain>
    </source>
</reference>
<feature type="region of interest" description="Disordered" evidence="1">
    <location>
        <begin position="1"/>
        <end position="56"/>
    </location>
</feature>
<name>A0ABY0K764_9HYPH</name>
<dbReference type="EMBL" id="FMBM01000001">
    <property type="protein sequence ID" value="SCC79883.1"/>
    <property type="molecule type" value="Genomic_DNA"/>
</dbReference>
<dbReference type="Pfam" id="PF04480">
    <property type="entry name" value="DUF559"/>
    <property type="match status" value="1"/>
</dbReference>
<dbReference type="Proteomes" id="UP000182800">
    <property type="component" value="Unassembled WGS sequence"/>
</dbReference>
<proteinExistence type="predicted"/>
<dbReference type="Gene3D" id="3.40.960.10">
    <property type="entry name" value="VSR Endonuclease"/>
    <property type="match status" value="1"/>
</dbReference>
<accession>A0ABY0K764</accession>
<evidence type="ECO:0000259" key="2">
    <source>
        <dbReference type="Pfam" id="PF04480"/>
    </source>
</evidence>
<evidence type="ECO:0000256" key="1">
    <source>
        <dbReference type="SAM" id="MobiDB-lite"/>
    </source>
</evidence>
<dbReference type="InterPro" id="IPR011335">
    <property type="entry name" value="Restrct_endonuc-II-like"/>
</dbReference>
<comment type="caution">
    <text evidence="3">The sequence shown here is derived from an EMBL/GenBank/DDBJ whole genome shotgun (WGS) entry which is preliminary data.</text>
</comment>
<sequence>MTRGAPSGKGPPPPSPLSPLRKGEGNAGSDRGAKITSRVADAGRSPLSPRGEGLGVRGADDAWRALRQGPAAAPHPCPLSARERGTPALMAVQGMGDGDGMSERKSEAMRRQAAKADFSQQLRHRARAMRKQPTEAERKLWWHLRRRIVLHGTYFRRQVPLGRYIVDFCCLKARLVVEVDGGQHTQDSIARYDAARTHELEGQGFTVLRFSNTQVLQEIDTVIETIYAHLAAGCPRNLPR</sequence>
<feature type="domain" description="DUF559" evidence="2">
    <location>
        <begin position="121"/>
        <end position="230"/>
    </location>
</feature>
<dbReference type="PANTHER" id="PTHR38590">
    <property type="entry name" value="BLL0828 PROTEIN"/>
    <property type="match status" value="1"/>
</dbReference>
<dbReference type="CDD" id="cd01038">
    <property type="entry name" value="Endonuclease_DUF559"/>
    <property type="match status" value="1"/>
</dbReference>
<keyword evidence="3" id="KW-0378">Hydrolase</keyword>
<keyword evidence="3" id="KW-0540">Nuclease</keyword>